<reference evidence="2 3" key="1">
    <citation type="journal article" date="2024" name="Int. J. Syst. Evol. Microbiol.">
        <title>Clostridium omnivorum sp. nov., isolated from anoxic soil under the treatment of reductive soil disinfestation.</title>
        <authorList>
            <person name="Ueki A."/>
            <person name="Tonouchi A."/>
            <person name="Kaku N."/>
            <person name="Honma S."/>
            <person name="Ueki K."/>
        </authorList>
    </citation>
    <scope>NUCLEOTIDE SEQUENCE [LARGE SCALE GENOMIC DNA]</scope>
    <source>
        <strain evidence="2 3">E14</strain>
    </source>
</reference>
<comment type="caution">
    <text evidence="2">The sequence shown here is derived from an EMBL/GenBank/DDBJ whole genome shotgun (WGS) entry which is preliminary data.</text>
</comment>
<name>A0ABQ5NA12_9CLOT</name>
<keyword evidence="1" id="KW-0472">Membrane</keyword>
<evidence type="ECO:0000313" key="3">
    <source>
        <dbReference type="Proteomes" id="UP001208567"/>
    </source>
</evidence>
<feature type="transmembrane region" description="Helical" evidence="1">
    <location>
        <begin position="33"/>
        <end position="52"/>
    </location>
</feature>
<keyword evidence="1" id="KW-1133">Transmembrane helix</keyword>
<dbReference type="EMBL" id="BRXR01000001">
    <property type="protein sequence ID" value="GLC31929.1"/>
    <property type="molecule type" value="Genomic_DNA"/>
</dbReference>
<organism evidence="2 3">
    <name type="scientific">Clostridium omnivorum</name>
    <dbReference type="NCBI Taxonomy" id="1604902"/>
    <lineage>
        <taxon>Bacteria</taxon>
        <taxon>Bacillati</taxon>
        <taxon>Bacillota</taxon>
        <taxon>Clostridia</taxon>
        <taxon>Eubacteriales</taxon>
        <taxon>Clostridiaceae</taxon>
        <taxon>Clostridium</taxon>
    </lineage>
</organism>
<evidence type="ECO:0000313" key="2">
    <source>
        <dbReference type="EMBL" id="GLC31929.1"/>
    </source>
</evidence>
<evidence type="ECO:0000256" key="1">
    <source>
        <dbReference type="SAM" id="Phobius"/>
    </source>
</evidence>
<proteinExistence type="predicted"/>
<keyword evidence="1" id="KW-0812">Transmembrane</keyword>
<dbReference type="Proteomes" id="UP001208567">
    <property type="component" value="Unassembled WGS sequence"/>
</dbReference>
<accession>A0ABQ5NA12</accession>
<protein>
    <submittedName>
        <fullName evidence="2">Uncharacterized protein</fullName>
    </submittedName>
</protein>
<gene>
    <name evidence="2" type="ORF">bsdE14_33390</name>
</gene>
<keyword evidence="3" id="KW-1185">Reference proteome</keyword>
<sequence>MNVDKGTFLLFVNEVQPIPKVNITAVIEPIKEAFLYLEIITILLFISDFLIIEVVPGILMGEDINLASFNIVFP</sequence>